<keyword evidence="2" id="KW-1185">Reference proteome</keyword>
<organism evidence="1 2">
    <name type="scientific">Pristionchus entomophagus</name>
    <dbReference type="NCBI Taxonomy" id="358040"/>
    <lineage>
        <taxon>Eukaryota</taxon>
        <taxon>Metazoa</taxon>
        <taxon>Ecdysozoa</taxon>
        <taxon>Nematoda</taxon>
        <taxon>Chromadorea</taxon>
        <taxon>Rhabditida</taxon>
        <taxon>Rhabditina</taxon>
        <taxon>Diplogasteromorpha</taxon>
        <taxon>Diplogasteroidea</taxon>
        <taxon>Neodiplogasteridae</taxon>
        <taxon>Pristionchus</taxon>
    </lineage>
</organism>
<dbReference type="EMBL" id="BTSX01000004">
    <property type="protein sequence ID" value="GMS96872.1"/>
    <property type="molecule type" value="Genomic_DNA"/>
</dbReference>
<evidence type="ECO:0000313" key="1">
    <source>
        <dbReference type="EMBL" id="GMS96872.1"/>
    </source>
</evidence>
<gene>
    <name evidence="1" type="ORF">PENTCL1PPCAC_19047</name>
</gene>
<reference evidence="1" key="1">
    <citation type="submission" date="2023-10" db="EMBL/GenBank/DDBJ databases">
        <title>Genome assembly of Pristionchus species.</title>
        <authorList>
            <person name="Yoshida K."/>
            <person name="Sommer R.J."/>
        </authorList>
    </citation>
    <scope>NUCLEOTIDE SEQUENCE</scope>
    <source>
        <strain evidence="1">RS0144</strain>
    </source>
</reference>
<dbReference type="AlphaFoldDB" id="A0AAV5TRR0"/>
<evidence type="ECO:0000313" key="2">
    <source>
        <dbReference type="Proteomes" id="UP001432027"/>
    </source>
</evidence>
<proteinExistence type="predicted"/>
<sequence>MTLKCSTHLSKPSWTAEDSRICRGPAIGDTILEERGLMIDDLKCTTTKCSVIQQWFERGATEKRKKDLFVDETLVYKAKYNRGRMSNKDQQ</sequence>
<comment type="caution">
    <text evidence="1">The sequence shown here is derived from an EMBL/GenBank/DDBJ whole genome shotgun (WGS) entry which is preliminary data.</text>
</comment>
<protein>
    <submittedName>
        <fullName evidence="1">Uncharacterized protein</fullName>
    </submittedName>
</protein>
<accession>A0AAV5TRR0</accession>
<feature type="non-terminal residue" evidence="1">
    <location>
        <position position="91"/>
    </location>
</feature>
<name>A0AAV5TRR0_9BILA</name>
<dbReference type="Proteomes" id="UP001432027">
    <property type="component" value="Unassembled WGS sequence"/>
</dbReference>